<reference evidence="4" key="1">
    <citation type="submission" date="2014-11" db="EMBL/GenBank/DDBJ databases">
        <title>Draft genome sequence of Hydrogenophaga intermedia S1.</title>
        <authorList>
            <person name="Gan H.M."/>
            <person name="Chew T.H."/>
            <person name="Stolz A."/>
        </authorList>
    </citation>
    <scope>NUCLEOTIDE SEQUENCE [LARGE SCALE GENOMIC DNA]</scope>
    <source>
        <strain evidence="4">S1</strain>
    </source>
</reference>
<evidence type="ECO:0000256" key="2">
    <source>
        <dbReference type="SAM" id="SignalP"/>
    </source>
</evidence>
<protein>
    <submittedName>
        <fullName evidence="3">Uncharacterized protein</fullName>
    </submittedName>
</protein>
<dbReference type="AlphaFoldDB" id="A0A1L1PT96"/>
<keyword evidence="2" id="KW-0732">Signal</keyword>
<feature type="compositionally biased region" description="Basic and acidic residues" evidence="1">
    <location>
        <begin position="89"/>
        <end position="100"/>
    </location>
</feature>
<proteinExistence type="predicted"/>
<keyword evidence="4" id="KW-1185">Reference proteome</keyword>
<feature type="signal peptide" evidence="2">
    <location>
        <begin position="1"/>
        <end position="20"/>
    </location>
</feature>
<evidence type="ECO:0000313" key="3">
    <source>
        <dbReference type="EMBL" id="CDN90147.1"/>
    </source>
</evidence>
<evidence type="ECO:0000256" key="1">
    <source>
        <dbReference type="SAM" id="MobiDB-lite"/>
    </source>
</evidence>
<dbReference type="EMBL" id="CCAE010000067">
    <property type="protein sequence ID" value="CDN90147.1"/>
    <property type="molecule type" value="Genomic_DNA"/>
</dbReference>
<name>A0A1L1PT96_HYDIT</name>
<dbReference type="RefSeq" id="WP_035624106.1">
    <property type="nucleotide sequence ID" value="NZ_CCAE010000067.1"/>
</dbReference>
<organism evidence="3 4">
    <name type="scientific">Hydrogenophaga intermedia</name>
    <dbReference type="NCBI Taxonomy" id="65786"/>
    <lineage>
        <taxon>Bacteria</taxon>
        <taxon>Pseudomonadati</taxon>
        <taxon>Pseudomonadota</taxon>
        <taxon>Betaproteobacteria</taxon>
        <taxon>Burkholderiales</taxon>
        <taxon>Comamonadaceae</taxon>
        <taxon>Hydrogenophaga</taxon>
    </lineage>
</organism>
<sequence precursor="true">MRRWLLILLLLCAPLSPVLAHCAHGMAGVVVVSADAGEPAAAATADATAPLGGLDADPCHTHAVALPPPGPASHAGRDAAPRASPWRPSDGHSARPERPDWCAPRQGAKRLSA</sequence>
<evidence type="ECO:0000313" key="4">
    <source>
        <dbReference type="Proteomes" id="UP000028878"/>
    </source>
</evidence>
<feature type="region of interest" description="Disordered" evidence="1">
    <location>
        <begin position="60"/>
        <end position="113"/>
    </location>
</feature>
<dbReference type="Proteomes" id="UP000028878">
    <property type="component" value="Unassembled WGS sequence"/>
</dbReference>
<feature type="chain" id="PRO_5009681677" evidence="2">
    <location>
        <begin position="21"/>
        <end position="113"/>
    </location>
</feature>
<gene>
    <name evidence="3" type="ORF">BN948_04589</name>
</gene>
<accession>A0A1L1PT96</accession>